<evidence type="ECO:0000256" key="1">
    <source>
        <dbReference type="ARBA" id="ARBA00001974"/>
    </source>
</evidence>
<gene>
    <name evidence="6" type="ORF">PV06_11500</name>
</gene>
<keyword evidence="4" id="KW-0274">FAD</keyword>
<evidence type="ECO:0000313" key="6">
    <source>
        <dbReference type="EMBL" id="KIW36229.1"/>
    </source>
</evidence>
<dbReference type="EMBL" id="KN847367">
    <property type="protein sequence ID" value="KIW36229.1"/>
    <property type="molecule type" value="Genomic_DNA"/>
</dbReference>
<dbReference type="Gene3D" id="3.50.50.60">
    <property type="entry name" value="FAD/NAD(P)-binding domain"/>
    <property type="match status" value="3"/>
</dbReference>
<evidence type="ECO:0000256" key="5">
    <source>
        <dbReference type="ARBA" id="ARBA00023002"/>
    </source>
</evidence>
<comment type="similarity">
    <text evidence="2">Belongs to the FAD-binding monooxygenase family.</text>
</comment>
<keyword evidence="5" id="KW-0560">Oxidoreductase</keyword>
<evidence type="ECO:0008006" key="8">
    <source>
        <dbReference type="Google" id="ProtNLM"/>
    </source>
</evidence>
<comment type="cofactor">
    <cofactor evidence="1">
        <name>FAD</name>
        <dbReference type="ChEBI" id="CHEBI:57692"/>
    </cofactor>
</comment>
<proteinExistence type="inferred from homology"/>
<sequence>MGSYQYSPYCVPFNNTPLRTPRKIRLVCVGSGFAGLTLAYKIIYENKLTDLIDFTIYEKECDVPIHAYNLAWAPKHDWTWYYAAGAEIRGYIEDAARKFELERYIQFNSKVVEAAWDEESGKWKLKVQRDGQIIEDECEIFVGATGTQRQPNPPDIPGLQSFKGPILHTGDWDDSADCRNKKIAVIGNGSSGVQVFTALQKEATSITHYIRSPTWISLNYMSQYTRNGDGQNFAFTDEEKSNFKNHPEEMLAYRKKLEDTSIRLFKNLVFDETAQELKAEFRKTLTRVMKERVQEQPGLADKLLPTWQPWCRRLTPADGYLEALQQPNATLVNTPIEAVTPTGIRLPGGEETDFDVIVTATGFVNNRVIPWKMYGRDGVSMHELFKENPEAYLSICVPHMPNYFAVGCGPNFPIANGPVLTALGWISDYIIRWTKKLIQEDTKAICVKKDAVETYVEDMRLCSGSR</sequence>
<dbReference type="GO" id="GO:0004499">
    <property type="term" value="F:N,N-dimethylaniline monooxygenase activity"/>
    <property type="evidence" value="ECO:0007669"/>
    <property type="project" value="InterPro"/>
</dbReference>
<dbReference type="HOGENOM" id="CLU_006937_6_2_1"/>
<evidence type="ECO:0000256" key="4">
    <source>
        <dbReference type="ARBA" id="ARBA00022827"/>
    </source>
</evidence>
<evidence type="ECO:0000256" key="3">
    <source>
        <dbReference type="ARBA" id="ARBA00022630"/>
    </source>
</evidence>
<dbReference type="GeneID" id="27363574"/>
<accession>A0A0D2DKF6</accession>
<dbReference type="VEuPathDB" id="FungiDB:PV06_11500"/>
<dbReference type="RefSeq" id="XP_016256445.1">
    <property type="nucleotide sequence ID" value="XM_016413187.1"/>
</dbReference>
<dbReference type="InterPro" id="IPR036188">
    <property type="entry name" value="FAD/NAD-bd_sf"/>
</dbReference>
<dbReference type="Pfam" id="PF00743">
    <property type="entry name" value="FMO-like"/>
    <property type="match status" value="1"/>
</dbReference>
<dbReference type="GO" id="GO:0050660">
    <property type="term" value="F:flavin adenine dinucleotide binding"/>
    <property type="evidence" value="ECO:0007669"/>
    <property type="project" value="InterPro"/>
</dbReference>
<dbReference type="OrthoDB" id="74360at2759"/>
<keyword evidence="3" id="KW-0285">Flavoprotein</keyword>
<dbReference type="AlphaFoldDB" id="A0A0D2DKF6"/>
<organism evidence="6 7">
    <name type="scientific">Exophiala oligosperma</name>
    <dbReference type="NCBI Taxonomy" id="215243"/>
    <lineage>
        <taxon>Eukaryota</taxon>
        <taxon>Fungi</taxon>
        <taxon>Dikarya</taxon>
        <taxon>Ascomycota</taxon>
        <taxon>Pezizomycotina</taxon>
        <taxon>Eurotiomycetes</taxon>
        <taxon>Chaetothyriomycetidae</taxon>
        <taxon>Chaetothyriales</taxon>
        <taxon>Herpotrichiellaceae</taxon>
        <taxon>Exophiala</taxon>
    </lineage>
</organism>
<name>A0A0D2DKF6_9EURO</name>
<keyword evidence="7" id="KW-1185">Reference proteome</keyword>
<protein>
    <recommendedName>
        <fullName evidence="8">FAD/NAD(P)-binding domain-containing protein</fullName>
    </recommendedName>
</protein>
<evidence type="ECO:0000256" key="2">
    <source>
        <dbReference type="ARBA" id="ARBA00010139"/>
    </source>
</evidence>
<dbReference type="GO" id="GO:0050661">
    <property type="term" value="F:NADP binding"/>
    <property type="evidence" value="ECO:0007669"/>
    <property type="project" value="InterPro"/>
</dbReference>
<dbReference type="PANTHER" id="PTHR42877:SF11">
    <property type="entry name" value="MONOOXYGENASE, PUTATIVE (AFU_ORTHOLOGUE AFUA_6G13790)-RELATED"/>
    <property type="match status" value="1"/>
</dbReference>
<reference evidence="6 7" key="1">
    <citation type="submission" date="2015-01" db="EMBL/GenBank/DDBJ databases">
        <title>The Genome Sequence of Exophiala oligosperma CBS72588.</title>
        <authorList>
            <consortium name="The Broad Institute Genomics Platform"/>
            <person name="Cuomo C."/>
            <person name="de Hoog S."/>
            <person name="Gorbushina A."/>
            <person name="Stielow B."/>
            <person name="Teixiera M."/>
            <person name="Abouelleil A."/>
            <person name="Chapman S.B."/>
            <person name="Priest M."/>
            <person name="Young S.K."/>
            <person name="Wortman J."/>
            <person name="Nusbaum C."/>
            <person name="Birren B."/>
        </authorList>
    </citation>
    <scope>NUCLEOTIDE SEQUENCE [LARGE SCALE GENOMIC DNA]</scope>
    <source>
        <strain evidence="6 7">CBS 72588</strain>
    </source>
</reference>
<evidence type="ECO:0000313" key="7">
    <source>
        <dbReference type="Proteomes" id="UP000053342"/>
    </source>
</evidence>
<dbReference type="InterPro" id="IPR051209">
    <property type="entry name" value="FAD-bind_Monooxygenase_sf"/>
</dbReference>
<dbReference type="PANTHER" id="PTHR42877">
    <property type="entry name" value="L-ORNITHINE N(5)-MONOOXYGENASE-RELATED"/>
    <property type="match status" value="1"/>
</dbReference>
<dbReference type="SUPFAM" id="SSF51905">
    <property type="entry name" value="FAD/NAD(P)-binding domain"/>
    <property type="match status" value="1"/>
</dbReference>
<dbReference type="Proteomes" id="UP000053342">
    <property type="component" value="Unassembled WGS sequence"/>
</dbReference>
<dbReference type="InterPro" id="IPR020946">
    <property type="entry name" value="Flavin_mOase-like"/>
</dbReference>